<keyword evidence="2" id="KW-0812">Transmembrane</keyword>
<dbReference type="Pfam" id="PF10145">
    <property type="entry name" value="PhageMin_Tail"/>
    <property type="match status" value="1"/>
</dbReference>
<evidence type="ECO:0000256" key="1">
    <source>
        <dbReference type="SAM" id="Coils"/>
    </source>
</evidence>
<accession>A0A4Y8KXB5</accession>
<keyword evidence="1" id="KW-0175">Coiled coil</keyword>
<keyword evidence="2" id="KW-0472">Membrane</keyword>
<name>A0A4Y8KXB5_9BACT</name>
<dbReference type="RefSeq" id="WP_134437470.1">
    <property type="nucleotide sequence ID" value="NZ_SOML01000016.1"/>
</dbReference>
<feature type="coiled-coil region" evidence="1">
    <location>
        <begin position="18"/>
        <end position="87"/>
    </location>
</feature>
<organism evidence="4 5">
    <name type="scientific">Dysgonomonas capnocytophagoides</name>
    <dbReference type="NCBI Taxonomy" id="45254"/>
    <lineage>
        <taxon>Bacteria</taxon>
        <taxon>Pseudomonadati</taxon>
        <taxon>Bacteroidota</taxon>
        <taxon>Bacteroidia</taxon>
        <taxon>Bacteroidales</taxon>
        <taxon>Dysgonomonadaceae</taxon>
        <taxon>Dysgonomonas</taxon>
    </lineage>
</organism>
<protein>
    <recommendedName>
        <fullName evidence="3">Phage tail tape measure protein domain-containing protein</fullName>
    </recommendedName>
</protein>
<sequence>MADINPSTDIILDIDVRYDDAIKKIARYNQEIDSLRSSNREMKAENQALLKQNKELERQYQQGRISLQDLNQQLRLNEDAIEANNQSMVANNVAIQQRTDANRTLRREIQANIRIEREHEDSINRITSELELMNRQFEHMAPGSERDALGEQILSAQNELNQLNESRGRFQGQVGSYRNAILETIGINGQFSQSLLEMSQTSQAGQGSLQSFFSNAGSSAKAFGQSLLALLSNPVFLAIAGIVGVGVAFKFWYDYNKGLEEATKLTKQFTNLSGNELKSYRNEVQGVADAFDKDFKEVLEASNAVAKQFGITQQEALNLIKDGFVAGADANGEYLDTLKEYPAYFKEAGISASEFIAITAETAKQGIFSDKGVDAIKEANLRIREMTASTAAALDGIGISSKQVQKDLQSGATTTFDVMQKVSEKLNELPESSSAVGTAIADIFGGPGEDAGLQYLKTLKDIDTNLDSVKSKTGQLGEIQEKQMNANIELQNVVSALFDQTGGTFETMIGNAKVFATESLTSIVRGLVDVINYFIKLYNDSIAFRGIVIAIKTSYIQLWSVLKSLFKYVIDTAKIAGEILYSAFTFNIDGVIAGYEKWANNTIDIVKEVANSTIGNVKDAVDEIQNSRLEPLEIPANVVVDSSGTGTDNKPKGKVKTVVTDAMKKAAENEKKAVLELAKFKLETEIKSQKDISDKQEKSYSERLNALNTYYKLQKAYILKDKEGQLSQTGLTASQKVLIEEKAKQKLLDLDKEFAESSLKLTKENDAKQLEVSKTNIQNRLAVAKQGSDAELALKLQQLQIQRDEEIKAAKKSGADILAIKMKYNALELQERQKQTDYLDQQKQKEFQNEIIQAQMNKQNTLALQIQAKQAEIAALKQLDTESDIDYLNRKLTLQSQLQKLEKDQIDYQINTRVQALQAVSTIAGGIEELFSSMAEENEAFASFAKAMALFQIGIDTAAALTAGIRQAQSVPFPGNLVAIATTTATILANIAKAKKYLSSSKEPSYATGGLVSGPGSGTSDSISAKLSNGESVLTARATAMFSPVLSAFNQIGGGVPFSTQDSSSQIMGEDMLSRAFARAVQSLPGPVVSVQEINNVQNRIDVLESGRLG</sequence>
<keyword evidence="2" id="KW-1133">Transmembrane helix</keyword>
<dbReference type="Proteomes" id="UP000297861">
    <property type="component" value="Unassembled WGS sequence"/>
</dbReference>
<dbReference type="OrthoDB" id="1047854at2"/>
<dbReference type="AlphaFoldDB" id="A0A4Y8KXB5"/>
<reference evidence="4 5" key="1">
    <citation type="submission" date="2019-03" db="EMBL/GenBank/DDBJ databases">
        <title>San Antonio Military Medical Center submission to MRSN (WRAIR), pending publication.</title>
        <authorList>
            <person name="Blyth D.M."/>
            <person name="Mccarthy S.L."/>
            <person name="Schall S.E."/>
            <person name="Stam J.A."/>
            <person name="Ong A.C."/>
            <person name="Mcgann P.T."/>
        </authorList>
    </citation>
    <scope>NUCLEOTIDE SEQUENCE [LARGE SCALE GENOMIC DNA]</scope>
    <source>
        <strain evidence="4 5">MRSN571793</strain>
    </source>
</reference>
<gene>
    <name evidence="4" type="ORF">E2605_18230</name>
</gene>
<feature type="coiled-coil region" evidence="1">
    <location>
        <begin position="116"/>
        <end position="166"/>
    </location>
</feature>
<keyword evidence="5" id="KW-1185">Reference proteome</keyword>
<evidence type="ECO:0000259" key="3">
    <source>
        <dbReference type="Pfam" id="PF10145"/>
    </source>
</evidence>
<dbReference type="InterPro" id="IPR010090">
    <property type="entry name" value="Phage_tape_meas"/>
</dbReference>
<feature type="transmembrane region" description="Helical" evidence="2">
    <location>
        <begin position="227"/>
        <end position="253"/>
    </location>
</feature>
<proteinExistence type="predicted"/>
<evidence type="ECO:0000313" key="5">
    <source>
        <dbReference type="Proteomes" id="UP000297861"/>
    </source>
</evidence>
<dbReference type="EMBL" id="SOML01000016">
    <property type="protein sequence ID" value="TFD92783.1"/>
    <property type="molecule type" value="Genomic_DNA"/>
</dbReference>
<evidence type="ECO:0000313" key="4">
    <source>
        <dbReference type="EMBL" id="TFD92783.1"/>
    </source>
</evidence>
<comment type="caution">
    <text evidence="4">The sequence shown here is derived from an EMBL/GenBank/DDBJ whole genome shotgun (WGS) entry which is preliminary data.</text>
</comment>
<evidence type="ECO:0000256" key="2">
    <source>
        <dbReference type="SAM" id="Phobius"/>
    </source>
</evidence>
<feature type="domain" description="Phage tail tape measure protein" evidence="3">
    <location>
        <begin position="270"/>
        <end position="445"/>
    </location>
</feature>